<reference evidence="5" key="2">
    <citation type="submission" date="2025-08" db="UniProtKB">
        <authorList>
            <consortium name="RefSeq"/>
        </authorList>
    </citation>
    <scope>IDENTIFICATION</scope>
    <source>
        <tissue evidence="5">Leaf</tissue>
    </source>
</reference>
<evidence type="ECO:0000313" key="5">
    <source>
        <dbReference type="RefSeq" id="XP_020105850.1"/>
    </source>
</evidence>
<evidence type="ECO:0000256" key="2">
    <source>
        <dbReference type="SAM" id="Phobius"/>
    </source>
</evidence>
<organism evidence="4 5">
    <name type="scientific">Ananas comosus</name>
    <name type="common">Pineapple</name>
    <name type="synonym">Ananas ananas</name>
    <dbReference type="NCBI Taxonomy" id="4615"/>
    <lineage>
        <taxon>Eukaryota</taxon>
        <taxon>Viridiplantae</taxon>
        <taxon>Streptophyta</taxon>
        <taxon>Embryophyta</taxon>
        <taxon>Tracheophyta</taxon>
        <taxon>Spermatophyta</taxon>
        <taxon>Magnoliopsida</taxon>
        <taxon>Liliopsida</taxon>
        <taxon>Poales</taxon>
        <taxon>Bromeliaceae</taxon>
        <taxon>Bromelioideae</taxon>
        <taxon>Ananas</taxon>
    </lineage>
</organism>
<keyword evidence="2" id="KW-0472">Membrane</keyword>
<feature type="compositionally biased region" description="Basic and acidic residues" evidence="1">
    <location>
        <begin position="77"/>
        <end position="106"/>
    </location>
</feature>
<sequence>MEERATTPVVRGLFKMYSWLLVLVVLMAGGGRGSKRQRSSAKRPVEQQPEDEGSEYAPGDESREEEPDWEAFTPEVITKEKDKRKGKGKAVDKGKGKAMEKGKGKASEYTGRRKSGGVEIREPGSEPPRLSLQDVPSARRSMYSSKHCIGEHDVGIASIIECVPGFQDLFEKGNLHQICDFSEQTGFCLELIREFYMRAGRLSDSGGGPYVFTTSVRGVELSITPDTIASVLGMEARTEGVEYLQARFDSLRDWNRVVNSICMSGTESNGIMVLSKDFKMEYRFLNFVVCYNILPLANTKILR</sequence>
<protein>
    <submittedName>
        <fullName evidence="5">Uncharacterized protein LOC109722274</fullName>
    </submittedName>
</protein>
<keyword evidence="2" id="KW-0812">Transmembrane</keyword>
<reference evidence="4" key="1">
    <citation type="journal article" date="2015" name="Nat. Genet.">
        <title>The pineapple genome and the evolution of CAM photosynthesis.</title>
        <authorList>
            <person name="Ming R."/>
            <person name="VanBuren R."/>
            <person name="Wai C.M."/>
            <person name="Tang H."/>
            <person name="Schatz M.C."/>
            <person name="Bowers J.E."/>
            <person name="Lyons E."/>
            <person name="Wang M.L."/>
            <person name="Chen J."/>
            <person name="Biggers E."/>
            <person name="Zhang J."/>
            <person name="Huang L."/>
            <person name="Zhang L."/>
            <person name="Miao W."/>
            <person name="Zhang J."/>
            <person name="Ye Z."/>
            <person name="Miao C."/>
            <person name="Lin Z."/>
            <person name="Wang H."/>
            <person name="Zhou H."/>
            <person name="Yim W.C."/>
            <person name="Priest H.D."/>
            <person name="Zheng C."/>
            <person name="Woodhouse M."/>
            <person name="Edger P.P."/>
            <person name="Guyot R."/>
            <person name="Guo H.B."/>
            <person name="Guo H."/>
            <person name="Zheng G."/>
            <person name="Singh R."/>
            <person name="Sharma A."/>
            <person name="Min X."/>
            <person name="Zheng Y."/>
            <person name="Lee H."/>
            <person name="Gurtowski J."/>
            <person name="Sedlazeck F.J."/>
            <person name="Harkess A."/>
            <person name="McKain M.R."/>
            <person name="Liao Z."/>
            <person name="Fang J."/>
            <person name="Liu J."/>
            <person name="Zhang X."/>
            <person name="Zhang Q."/>
            <person name="Hu W."/>
            <person name="Qin Y."/>
            <person name="Wang K."/>
            <person name="Chen L.Y."/>
            <person name="Shirley N."/>
            <person name="Lin Y.R."/>
            <person name="Liu L.Y."/>
            <person name="Hernandez A.G."/>
            <person name="Wright C.L."/>
            <person name="Bulone V."/>
            <person name="Tuskan G.A."/>
            <person name="Heath K."/>
            <person name="Zee F."/>
            <person name="Moore P.H."/>
            <person name="Sunkar R."/>
            <person name="Leebens-Mack J.H."/>
            <person name="Mockler T."/>
            <person name="Bennetzen J.L."/>
            <person name="Freeling M."/>
            <person name="Sankoff D."/>
            <person name="Paterson A.H."/>
            <person name="Zhu X."/>
            <person name="Yang X."/>
            <person name="Smith J.A."/>
            <person name="Cushman J.C."/>
            <person name="Paull R.E."/>
            <person name="Yu Q."/>
        </authorList>
    </citation>
    <scope>NUCLEOTIDE SEQUENCE [LARGE SCALE GENOMIC DNA]</scope>
    <source>
        <strain evidence="4">cv. F153</strain>
    </source>
</reference>
<feature type="region of interest" description="Disordered" evidence="1">
    <location>
        <begin position="31"/>
        <end position="136"/>
    </location>
</feature>
<evidence type="ECO:0000256" key="1">
    <source>
        <dbReference type="SAM" id="MobiDB-lite"/>
    </source>
</evidence>
<dbReference type="InterPro" id="IPR046796">
    <property type="entry name" value="Transposase_32_dom"/>
</dbReference>
<evidence type="ECO:0000259" key="3">
    <source>
        <dbReference type="Pfam" id="PF20167"/>
    </source>
</evidence>
<dbReference type="RefSeq" id="XP_020105850.1">
    <property type="nucleotide sequence ID" value="XM_020250261.1"/>
</dbReference>
<dbReference type="Pfam" id="PF20167">
    <property type="entry name" value="Transposase_32"/>
    <property type="match status" value="1"/>
</dbReference>
<accession>A0A6P5GKM7</accession>
<name>A0A6P5GKM7_ANACO</name>
<dbReference type="GeneID" id="109722274"/>
<proteinExistence type="predicted"/>
<gene>
    <name evidence="5" type="primary">LOC109722274</name>
</gene>
<keyword evidence="4" id="KW-1185">Reference proteome</keyword>
<evidence type="ECO:0000313" key="4">
    <source>
        <dbReference type="Proteomes" id="UP000515123"/>
    </source>
</evidence>
<dbReference type="Proteomes" id="UP000515123">
    <property type="component" value="Linkage group 1"/>
</dbReference>
<dbReference type="AlphaFoldDB" id="A0A6P5GKM7"/>
<feature type="domain" description="Putative plant transposon protein" evidence="3">
    <location>
        <begin position="181"/>
        <end position="303"/>
    </location>
</feature>
<feature type="transmembrane region" description="Helical" evidence="2">
    <location>
        <begin position="16"/>
        <end position="33"/>
    </location>
</feature>
<keyword evidence="2" id="KW-1133">Transmembrane helix</keyword>
<dbReference type="OrthoDB" id="10491948at2759"/>